<dbReference type="NCBIfam" id="TIGR00061">
    <property type="entry name" value="L21"/>
    <property type="match status" value="1"/>
</dbReference>
<dbReference type="Pfam" id="PF00829">
    <property type="entry name" value="Ribosomal_L21p"/>
    <property type="match status" value="1"/>
</dbReference>
<organism evidence="6">
    <name type="scientific">Elaphoglossum sinii</name>
    <dbReference type="NCBI Taxonomy" id="3136286"/>
    <lineage>
        <taxon>Eukaryota</taxon>
        <taxon>Viridiplantae</taxon>
        <taxon>Streptophyta</taxon>
        <taxon>Embryophyta</taxon>
        <taxon>Tracheophyta</taxon>
        <taxon>Polypodiopsida</taxon>
        <taxon>Polypodiidae</taxon>
        <taxon>Polypodiales</taxon>
        <taxon>Polypodiineae</taxon>
        <taxon>Dryopteridaceae</taxon>
        <taxon>Elaphoglossoideae</taxon>
        <taxon>Elaphoglossum</taxon>
    </lineage>
</organism>
<evidence type="ECO:0000256" key="5">
    <source>
        <dbReference type="RuleBase" id="RU000563"/>
    </source>
</evidence>
<evidence type="ECO:0000313" key="6">
    <source>
        <dbReference type="EMBL" id="XCA97942.1"/>
    </source>
</evidence>
<keyword evidence="3 4" id="KW-0687">Ribonucleoprotein</keyword>
<dbReference type="GO" id="GO:0006412">
    <property type="term" value="P:translation"/>
    <property type="evidence" value="ECO:0007669"/>
    <property type="project" value="UniProtKB-UniRule"/>
</dbReference>
<dbReference type="InterPro" id="IPR028909">
    <property type="entry name" value="bL21-like"/>
</dbReference>
<gene>
    <name evidence="4 6" type="primary">rpl21</name>
</gene>
<dbReference type="HAMAP" id="MF_01363">
    <property type="entry name" value="Ribosomal_bL21"/>
    <property type="match status" value="1"/>
</dbReference>
<dbReference type="GO" id="GO:0005840">
    <property type="term" value="C:ribosome"/>
    <property type="evidence" value="ECO:0007669"/>
    <property type="project" value="UniProtKB-KW"/>
</dbReference>
<proteinExistence type="inferred from homology"/>
<keyword evidence="4" id="KW-0699">rRNA-binding</keyword>
<dbReference type="GO" id="GO:0003735">
    <property type="term" value="F:structural constituent of ribosome"/>
    <property type="evidence" value="ECO:0007669"/>
    <property type="project" value="InterPro"/>
</dbReference>
<evidence type="ECO:0000256" key="3">
    <source>
        <dbReference type="ARBA" id="ARBA00023274"/>
    </source>
</evidence>
<comment type="similarity">
    <text evidence="1 4 5">Belongs to the bacterial ribosomal protein bL21 family.</text>
</comment>
<sequence length="118" mass="13722">MNKYAIIDIGGKQLRVERGRFYDAQHLVAARHALTPNKRVSINRVLLIRHESGINLGYPWLDDAVVKGRILHGCFKKKIVIQQIHSKKKKRRTFGYRENTIRFVVDSIHFSGKELQKS</sequence>
<name>A0AAU7YUI4_9MONI</name>
<keyword evidence="2 4" id="KW-0689">Ribosomal protein</keyword>
<accession>A0AAU7YUI4</accession>
<dbReference type="GO" id="GO:0019843">
    <property type="term" value="F:rRNA binding"/>
    <property type="evidence" value="ECO:0007669"/>
    <property type="project" value="UniProtKB-UniRule"/>
</dbReference>
<evidence type="ECO:0000256" key="2">
    <source>
        <dbReference type="ARBA" id="ARBA00022980"/>
    </source>
</evidence>
<keyword evidence="6" id="KW-0150">Chloroplast</keyword>
<dbReference type="SUPFAM" id="SSF141091">
    <property type="entry name" value="L21p-like"/>
    <property type="match status" value="1"/>
</dbReference>
<evidence type="ECO:0000256" key="4">
    <source>
        <dbReference type="HAMAP-Rule" id="MF_01363"/>
    </source>
</evidence>
<dbReference type="InterPro" id="IPR001787">
    <property type="entry name" value="Ribosomal_bL21"/>
</dbReference>
<keyword evidence="6" id="KW-0934">Plastid</keyword>
<dbReference type="InterPro" id="IPR036164">
    <property type="entry name" value="bL21-like_sf"/>
</dbReference>
<keyword evidence="4" id="KW-0694">RNA-binding</keyword>
<comment type="subcellular location">
    <subcellularLocation>
        <location evidence="4">Plastid</location>
        <location evidence="4">Chloroplast</location>
    </subcellularLocation>
</comment>
<geneLocation type="chloroplast" evidence="6"/>
<comment type="function">
    <text evidence="4 5">This protein binds to 23S rRNA.</text>
</comment>
<comment type="subunit">
    <text evidence="4 5">Part of the 50S ribosomal subunit.</text>
</comment>
<dbReference type="AlphaFoldDB" id="A0AAU7YUI4"/>
<dbReference type="GO" id="GO:1990904">
    <property type="term" value="C:ribonucleoprotein complex"/>
    <property type="evidence" value="ECO:0007669"/>
    <property type="project" value="UniProtKB-KW"/>
</dbReference>
<dbReference type="GO" id="GO:0009507">
    <property type="term" value="C:chloroplast"/>
    <property type="evidence" value="ECO:0007669"/>
    <property type="project" value="UniProtKB-SubCell"/>
</dbReference>
<dbReference type="EMBL" id="PP654376">
    <property type="protein sequence ID" value="XCA97942.1"/>
    <property type="molecule type" value="Genomic_DNA"/>
</dbReference>
<evidence type="ECO:0000256" key="1">
    <source>
        <dbReference type="ARBA" id="ARBA00008563"/>
    </source>
</evidence>
<protein>
    <recommendedName>
        <fullName evidence="4">Large ribosomal subunit protein bL21c</fullName>
    </recommendedName>
</protein>
<reference evidence="6" key="1">
    <citation type="submission" date="2024-03" db="EMBL/GenBank/DDBJ databases">
        <authorList>
            <person name="Guo X."/>
            <person name="Li M."/>
            <person name="Li J."/>
            <person name="Shu J."/>
            <person name="Yan Y."/>
            <person name="Zheng X."/>
        </authorList>
    </citation>
    <scope>NUCLEOTIDE SEQUENCE</scope>
    <source>
        <strain evidence="6">YYH22043</strain>
    </source>
</reference>